<evidence type="ECO:0000313" key="13">
    <source>
        <dbReference type="Proteomes" id="UP000258016"/>
    </source>
</evidence>
<keyword evidence="10 11" id="KW-0368">Histidine biosynthesis</keyword>
<dbReference type="PANTHER" id="PTHR42945:SF9">
    <property type="entry name" value="HISTIDINE BIOSYNTHESIS BIFUNCTIONAL PROTEIN HISIE"/>
    <property type="match status" value="1"/>
</dbReference>
<evidence type="ECO:0000256" key="10">
    <source>
        <dbReference type="ARBA" id="ARBA00023102"/>
    </source>
</evidence>
<keyword evidence="9 11" id="KW-0067">ATP-binding</keyword>
<comment type="similarity">
    <text evidence="4 11">Belongs to the PRA-PH family.</text>
</comment>
<gene>
    <name evidence="11" type="primary">hisE</name>
    <name evidence="12" type="ORF">B5J99_14850</name>
</gene>
<dbReference type="NCBIfam" id="TIGR03188">
    <property type="entry name" value="histidine_hisI"/>
    <property type="match status" value="1"/>
</dbReference>
<evidence type="ECO:0000256" key="6">
    <source>
        <dbReference type="ARBA" id="ARBA00022605"/>
    </source>
</evidence>
<comment type="pathway">
    <text evidence="3 11">Amino-acid biosynthesis; L-histidine biosynthesis; L-histidine from 5-phospho-alpha-D-ribose 1-diphosphate: step 2/9.</text>
</comment>
<dbReference type="Pfam" id="PF01503">
    <property type="entry name" value="PRA-PH"/>
    <property type="match status" value="1"/>
</dbReference>
<organism evidence="12 13">
    <name type="scientific">Blastomonas fulva</name>
    <dbReference type="NCBI Taxonomy" id="1550728"/>
    <lineage>
        <taxon>Bacteria</taxon>
        <taxon>Pseudomonadati</taxon>
        <taxon>Pseudomonadota</taxon>
        <taxon>Alphaproteobacteria</taxon>
        <taxon>Sphingomonadales</taxon>
        <taxon>Sphingomonadaceae</taxon>
        <taxon>Blastomonas</taxon>
    </lineage>
</organism>
<dbReference type="NCBIfam" id="NF001611">
    <property type="entry name" value="PRK00400.1-3"/>
    <property type="match status" value="1"/>
</dbReference>
<dbReference type="NCBIfam" id="NF001613">
    <property type="entry name" value="PRK00400.1-5"/>
    <property type="match status" value="1"/>
</dbReference>
<dbReference type="RefSeq" id="WP_117352824.1">
    <property type="nucleotide sequence ID" value="NZ_CP020083.1"/>
</dbReference>
<dbReference type="InterPro" id="IPR021130">
    <property type="entry name" value="PRib-ATP_PPHydrolase-like"/>
</dbReference>
<keyword evidence="6 11" id="KW-0028">Amino-acid biosynthesis</keyword>
<evidence type="ECO:0000256" key="2">
    <source>
        <dbReference type="ARBA" id="ARBA00004496"/>
    </source>
</evidence>
<keyword evidence="5 11" id="KW-0963">Cytoplasm</keyword>
<dbReference type="InterPro" id="IPR008179">
    <property type="entry name" value="HisE"/>
</dbReference>
<evidence type="ECO:0000313" key="12">
    <source>
        <dbReference type="EMBL" id="ASR52580.1"/>
    </source>
</evidence>
<dbReference type="PANTHER" id="PTHR42945">
    <property type="entry name" value="HISTIDINE BIOSYNTHESIS BIFUNCTIONAL PROTEIN"/>
    <property type="match status" value="1"/>
</dbReference>
<name>A0ABN5B6A8_9SPHN</name>
<comment type="catalytic activity">
    <reaction evidence="1 11">
        <text>1-(5-phospho-beta-D-ribosyl)-ATP + H2O = 1-(5-phospho-beta-D-ribosyl)-5'-AMP + diphosphate + H(+)</text>
        <dbReference type="Rhea" id="RHEA:22828"/>
        <dbReference type="ChEBI" id="CHEBI:15377"/>
        <dbReference type="ChEBI" id="CHEBI:15378"/>
        <dbReference type="ChEBI" id="CHEBI:33019"/>
        <dbReference type="ChEBI" id="CHEBI:59457"/>
        <dbReference type="ChEBI" id="CHEBI:73183"/>
        <dbReference type="EC" id="3.6.1.31"/>
    </reaction>
</comment>
<keyword evidence="13" id="KW-1185">Reference proteome</keyword>
<keyword evidence="7 11" id="KW-0547">Nucleotide-binding</keyword>
<dbReference type="Proteomes" id="UP000258016">
    <property type="component" value="Chromosome"/>
</dbReference>
<dbReference type="EC" id="3.6.1.31" evidence="11"/>
<keyword evidence="8 11" id="KW-0378">Hydrolase</keyword>
<dbReference type="CDD" id="cd11534">
    <property type="entry name" value="NTP-PPase_HisIE_like"/>
    <property type="match status" value="1"/>
</dbReference>
<evidence type="ECO:0000256" key="8">
    <source>
        <dbReference type="ARBA" id="ARBA00022801"/>
    </source>
</evidence>
<dbReference type="SUPFAM" id="SSF101386">
    <property type="entry name" value="all-alpha NTP pyrophosphatases"/>
    <property type="match status" value="1"/>
</dbReference>
<evidence type="ECO:0000256" key="9">
    <source>
        <dbReference type="ARBA" id="ARBA00022840"/>
    </source>
</evidence>
<dbReference type="Gene3D" id="1.10.287.1080">
    <property type="entry name" value="MazG-like"/>
    <property type="match status" value="1"/>
</dbReference>
<accession>A0ABN5B6A8</accession>
<evidence type="ECO:0000256" key="4">
    <source>
        <dbReference type="ARBA" id="ARBA00009392"/>
    </source>
</evidence>
<evidence type="ECO:0000256" key="3">
    <source>
        <dbReference type="ARBA" id="ARBA00005204"/>
    </source>
</evidence>
<sequence>MADPIIQRLEAIIAERRSASSDSSYVAKLSARGRARIAQKIGEEGVETVIAAIKDDGPGVISESADLIFHLLVLLADMGLTWDQLLAELDAREGTSGIAEKASRPKE</sequence>
<comment type="subcellular location">
    <subcellularLocation>
        <location evidence="2 11">Cytoplasm</location>
    </subcellularLocation>
</comment>
<dbReference type="EMBL" id="CP020083">
    <property type="protein sequence ID" value="ASR52580.1"/>
    <property type="molecule type" value="Genomic_DNA"/>
</dbReference>
<protein>
    <recommendedName>
        <fullName evidence="11">Phosphoribosyl-ATP pyrophosphatase</fullName>
        <shortName evidence="11">PRA-PH</shortName>
        <ecNumber evidence="11">3.6.1.31</ecNumber>
    </recommendedName>
</protein>
<evidence type="ECO:0000256" key="5">
    <source>
        <dbReference type="ARBA" id="ARBA00022490"/>
    </source>
</evidence>
<dbReference type="HAMAP" id="MF_01020">
    <property type="entry name" value="HisE"/>
    <property type="match status" value="1"/>
</dbReference>
<dbReference type="GeneID" id="303486862"/>
<evidence type="ECO:0000256" key="11">
    <source>
        <dbReference type="HAMAP-Rule" id="MF_01020"/>
    </source>
</evidence>
<evidence type="ECO:0000256" key="1">
    <source>
        <dbReference type="ARBA" id="ARBA00001460"/>
    </source>
</evidence>
<proteinExistence type="inferred from homology"/>
<evidence type="ECO:0000256" key="7">
    <source>
        <dbReference type="ARBA" id="ARBA00022741"/>
    </source>
</evidence>
<reference evidence="12 13" key="1">
    <citation type="submission" date="2017-03" db="EMBL/GenBank/DDBJ databases">
        <title>Complete genome sequence of Blastomonas fulva degrading microcsystin LR.</title>
        <authorList>
            <person name="Lee H.-g."/>
            <person name="Jin L."/>
            <person name="oh H.-M."/>
        </authorList>
    </citation>
    <scope>NUCLEOTIDE SEQUENCE [LARGE SCALE GENOMIC DNA]</scope>
    <source>
        <strain evidence="12 13">T2</strain>
    </source>
</reference>